<dbReference type="PANTHER" id="PTHR43861:SF5">
    <property type="entry name" value="BLL5978 PROTEIN"/>
    <property type="match status" value="1"/>
</dbReference>
<dbReference type="Gene3D" id="6.10.250.3100">
    <property type="match status" value="1"/>
</dbReference>
<dbReference type="GO" id="GO:0008168">
    <property type="term" value="F:methyltransferase activity"/>
    <property type="evidence" value="ECO:0007669"/>
    <property type="project" value="UniProtKB-KW"/>
</dbReference>
<dbReference type="SUPFAM" id="SSF53335">
    <property type="entry name" value="S-adenosyl-L-methionine-dependent methyltransferases"/>
    <property type="match status" value="1"/>
</dbReference>
<dbReference type="InterPro" id="IPR029063">
    <property type="entry name" value="SAM-dependent_MTases_sf"/>
</dbReference>
<dbReference type="Gene3D" id="3.40.50.150">
    <property type="entry name" value="Vaccinia Virus protein VP39"/>
    <property type="match status" value="1"/>
</dbReference>
<dbReference type="InterPro" id="IPR038576">
    <property type="entry name" value="Methyltransf_Zn-bd_dom_put_sf"/>
</dbReference>
<keyword evidence="3" id="KW-0808">Transferase</keyword>
<dbReference type="Pfam" id="PF08421">
    <property type="entry name" value="Methyltransf_13"/>
    <property type="match status" value="1"/>
</dbReference>
<dbReference type="Pfam" id="PF13489">
    <property type="entry name" value="Methyltransf_23"/>
    <property type="match status" value="1"/>
</dbReference>
<dbReference type="PANTHER" id="PTHR43861">
    <property type="entry name" value="TRANS-ACONITATE 2-METHYLTRANSFERASE-RELATED"/>
    <property type="match status" value="1"/>
</dbReference>
<feature type="domain" description="Methyltransferase putative zinc binding" evidence="1">
    <location>
        <begin position="19"/>
        <end position="80"/>
    </location>
</feature>
<dbReference type="Proteomes" id="UP001595528">
    <property type="component" value="Unassembled WGS sequence"/>
</dbReference>
<dbReference type="Gene3D" id="6.20.50.110">
    <property type="entry name" value="Methyltransferase, zinc-binding domain"/>
    <property type="match status" value="1"/>
</dbReference>
<accession>A0ABV7KXY1</accession>
<keyword evidence="4" id="KW-1185">Reference proteome</keyword>
<dbReference type="GO" id="GO:0032259">
    <property type="term" value="P:methylation"/>
    <property type="evidence" value="ECO:0007669"/>
    <property type="project" value="UniProtKB-KW"/>
</dbReference>
<dbReference type="EMBL" id="JBHRTR010000020">
    <property type="protein sequence ID" value="MFC3227180.1"/>
    <property type="molecule type" value="Genomic_DNA"/>
</dbReference>
<organism evidence="3 4">
    <name type="scientific">Marinibaculum pumilum</name>
    <dbReference type="NCBI Taxonomy" id="1766165"/>
    <lineage>
        <taxon>Bacteria</taxon>
        <taxon>Pseudomonadati</taxon>
        <taxon>Pseudomonadota</taxon>
        <taxon>Alphaproteobacteria</taxon>
        <taxon>Rhodospirillales</taxon>
        <taxon>Rhodospirillaceae</taxon>
        <taxon>Marinibaculum</taxon>
    </lineage>
</organism>
<protein>
    <submittedName>
        <fullName evidence="3">Methyltransferase domain-containing protein</fullName>
    </submittedName>
</protein>
<evidence type="ECO:0000313" key="3">
    <source>
        <dbReference type="EMBL" id="MFC3227180.1"/>
    </source>
</evidence>
<keyword evidence="3" id="KW-0489">Methyltransferase</keyword>
<name>A0ABV7KXY1_9PROT</name>
<dbReference type="Gene3D" id="3.40.50.720">
    <property type="entry name" value="NAD(P)-binding Rossmann-like Domain"/>
    <property type="match status" value="1"/>
</dbReference>
<feature type="domain" description="C-methyltransferase" evidence="2">
    <location>
        <begin position="259"/>
        <end position="415"/>
    </location>
</feature>
<evidence type="ECO:0000313" key="4">
    <source>
        <dbReference type="Proteomes" id="UP001595528"/>
    </source>
</evidence>
<gene>
    <name evidence="3" type="ORF">ACFOGJ_08070</name>
</gene>
<sequence>MSIAAIKESGPASETITACRSCGSADLVDVLDLGDTPLANALLEQAELKQPEARFPLKVVFCGGCGMVQITETVRPEILFSDYPYFSSFSDAMVASAGRLVERLVADRGLGAGSLALEIASNDGYLLQHYLRLGVPVLGIEPAANVAAAAEKKGVTTRVDFFGRALGATLAAEGVQADVIHANNVIAHIPDVNGVFAGIKAVLKPDGVAVIEAPYVRELVERCAFDTVYHEHFFYHAATPFQALVARHGLTLTDVEAIPLHGGSLRYFVGHAGRPVARAVTDLFAEEERIGLTRAAYYTRFGDKVAALREELKALLARLKAEGRSIAAYGASAKGATLLNFFGIGAETLDYVVDRSTVKQGRFTPGTHLEILSPEVLLERRPDYCLLLTWNFADEILAQQAAYREAGGKFILPVPEPRIV</sequence>
<proteinExistence type="predicted"/>
<reference evidence="4" key="1">
    <citation type="journal article" date="2019" name="Int. J. Syst. Evol. Microbiol.">
        <title>The Global Catalogue of Microorganisms (GCM) 10K type strain sequencing project: providing services to taxonomists for standard genome sequencing and annotation.</title>
        <authorList>
            <consortium name="The Broad Institute Genomics Platform"/>
            <consortium name="The Broad Institute Genome Sequencing Center for Infectious Disease"/>
            <person name="Wu L."/>
            <person name="Ma J."/>
        </authorList>
    </citation>
    <scope>NUCLEOTIDE SEQUENCE [LARGE SCALE GENOMIC DNA]</scope>
    <source>
        <strain evidence="4">KCTC 42964</strain>
    </source>
</reference>
<dbReference type="InterPro" id="IPR013691">
    <property type="entry name" value="MeTrfase_14"/>
</dbReference>
<dbReference type="RefSeq" id="WP_379899341.1">
    <property type="nucleotide sequence ID" value="NZ_JBHRTR010000020.1"/>
</dbReference>
<evidence type="ECO:0000259" key="1">
    <source>
        <dbReference type="Pfam" id="PF08421"/>
    </source>
</evidence>
<dbReference type="Pfam" id="PF08484">
    <property type="entry name" value="Methyltransf_14"/>
    <property type="match status" value="1"/>
</dbReference>
<dbReference type="InterPro" id="IPR013630">
    <property type="entry name" value="Methyltransf_Zn-bd_dom_put"/>
</dbReference>
<evidence type="ECO:0000259" key="2">
    <source>
        <dbReference type="Pfam" id="PF08484"/>
    </source>
</evidence>
<comment type="caution">
    <text evidence="3">The sequence shown here is derived from an EMBL/GenBank/DDBJ whole genome shotgun (WGS) entry which is preliminary data.</text>
</comment>